<name>A0A0R1M1F7_9LACO</name>
<dbReference type="SUPFAM" id="SSF55486">
    <property type="entry name" value="Metalloproteases ('zincins'), catalytic domain"/>
    <property type="match status" value="1"/>
</dbReference>
<feature type="domain" description="Peptidase M10 metallopeptidase" evidence="5">
    <location>
        <begin position="11"/>
        <end position="139"/>
    </location>
</feature>
<accession>A0A0R1M1F7</accession>
<dbReference type="EMBL" id="AZEF01000021">
    <property type="protein sequence ID" value="KRL01744.1"/>
    <property type="molecule type" value="Genomic_DNA"/>
</dbReference>
<dbReference type="PATRIC" id="fig|1423731.3.peg.1141"/>
<evidence type="ECO:0000259" key="5">
    <source>
        <dbReference type="Pfam" id="PF00413"/>
    </source>
</evidence>
<organism evidence="6 7">
    <name type="scientific">Liquorilactobacillus capillatus DSM 19910</name>
    <dbReference type="NCBI Taxonomy" id="1423731"/>
    <lineage>
        <taxon>Bacteria</taxon>
        <taxon>Bacillati</taxon>
        <taxon>Bacillota</taxon>
        <taxon>Bacilli</taxon>
        <taxon>Lactobacillales</taxon>
        <taxon>Lactobacillaceae</taxon>
        <taxon>Liquorilactobacillus</taxon>
    </lineage>
</organism>
<sequence>MYVDLPENISASYRSAWEEALDNWNKAGIFKLVTITNKDQADIVLTTENKSNTPQAGVAETKMLINPLTGKKVITHAVAKLNTYYLDDYSTERKVNTAEHELGHTMGLEHTTDHPSVMQPQGSNYGIQQYDVQQLKQLYH</sequence>
<evidence type="ECO:0000256" key="4">
    <source>
        <dbReference type="ARBA" id="ARBA00022833"/>
    </source>
</evidence>
<keyword evidence="2" id="KW-0479">Metal-binding</keyword>
<dbReference type="Pfam" id="PF00413">
    <property type="entry name" value="Peptidase_M10"/>
    <property type="match status" value="1"/>
</dbReference>
<gene>
    <name evidence="6" type="ORF">FC81_GL001110</name>
</gene>
<keyword evidence="4" id="KW-0862">Zinc</keyword>
<keyword evidence="1" id="KW-0645">Protease</keyword>
<dbReference type="GO" id="GO:0004222">
    <property type="term" value="F:metalloendopeptidase activity"/>
    <property type="evidence" value="ECO:0007669"/>
    <property type="project" value="InterPro"/>
</dbReference>
<keyword evidence="3" id="KW-0378">Hydrolase</keyword>
<dbReference type="InterPro" id="IPR001818">
    <property type="entry name" value="Pept_M10_metallopeptidase"/>
</dbReference>
<comment type="caution">
    <text evidence="6">The sequence shown here is derived from an EMBL/GenBank/DDBJ whole genome shotgun (WGS) entry which is preliminary data.</text>
</comment>
<evidence type="ECO:0000256" key="1">
    <source>
        <dbReference type="ARBA" id="ARBA00022670"/>
    </source>
</evidence>
<dbReference type="CDD" id="cd04268">
    <property type="entry name" value="ZnMc_MMP_like"/>
    <property type="match status" value="1"/>
</dbReference>
<dbReference type="GO" id="GO:0006508">
    <property type="term" value="P:proteolysis"/>
    <property type="evidence" value="ECO:0007669"/>
    <property type="project" value="UniProtKB-KW"/>
</dbReference>
<dbReference type="Gene3D" id="3.40.390.10">
    <property type="entry name" value="Collagenase (Catalytic Domain)"/>
    <property type="match status" value="1"/>
</dbReference>
<evidence type="ECO:0000313" key="7">
    <source>
        <dbReference type="Proteomes" id="UP000051621"/>
    </source>
</evidence>
<evidence type="ECO:0000256" key="2">
    <source>
        <dbReference type="ARBA" id="ARBA00022723"/>
    </source>
</evidence>
<dbReference type="Proteomes" id="UP000051621">
    <property type="component" value="Unassembled WGS sequence"/>
</dbReference>
<dbReference type="GO" id="GO:0031012">
    <property type="term" value="C:extracellular matrix"/>
    <property type="evidence" value="ECO:0007669"/>
    <property type="project" value="InterPro"/>
</dbReference>
<evidence type="ECO:0000313" key="6">
    <source>
        <dbReference type="EMBL" id="KRL01744.1"/>
    </source>
</evidence>
<evidence type="ECO:0000256" key="3">
    <source>
        <dbReference type="ARBA" id="ARBA00022801"/>
    </source>
</evidence>
<keyword evidence="7" id="KW-1185">Reference proteome</keyword>
<dbReference type="AlphaFoldDB" id="A0A0R1M1F7"/>
<dbReference type="STRING" id="1423731.FC81_GL001110"/>
<reference evidence="6 7" key="1">
    <citation type="journal article" date="2015" name="Genome Announc.">
        <title>Expanding the biotechnology potential of lactobacilli through comparative genomics of 213 strains and associated genera.</title>
        <authorList>
            <person name="Sun Z."/>
            <person name="Harris H.M."/>
            <person name="McCann A."/>
            <person name="Guo C."/>
            <person name="Argimon S."/>
            <person name="Zhang W."/>
            <person name="Yang X."/>
            <person name="Jeffery I.B."/>
            <person name="Cooney J.C."/>
            <person name="Kagawa T.F."/>
            <person name="Liu W."/>
            <person name="Song Y."/>
            <person name="Salvetti E."/>
            <person name="Wrobel A."/>
            <person name="Rasinkangas P."/>
            <person name="Parkhill J."/>
            <person name="Rea M.C."/>
            <person name="O'Sullivan O."/>
            <person name="Ritari J."/>
            <person name="Douillard F.P."/>
            <person name="Paul Ross R."/>
            <person name="Yang R."/>
            <person name="Briner A.E."/>
            <person name="Felis G.E."/>
            <person name="de Vos W.M."/>
            <person name="Barrangou R."/>
            <person name="Klaenhammer T.R."/>
            <person name="Caufield P.W."/>
            <person name="Cui Y."/>
            <person name="Zhang H."/>
            <person name="O'Toole P.W."/>
        </authorList>
    </citation>
    <scope>NUCLEOTIDE SEQUENCE [LARGE SCALE GENOMIC DNA]</scope>
    <source>
        <strain evidence="6 7">DSM 19910</strain>
    </source>
</reference>
<proteinExistence type="predicted"/>
<dbReference type="GO" id="GO:0008270">
    <property type="term" value="F:zinc ion binding"/>
    <property type="evidence" value="ECO:0007669"/>
    <property type="project" value="InterPro"/>
</dbReference>
<protein>
    <recommendedName>
        <fullName evidence="5">Peptidase M10 metallopeptidase domain-containing protein</fullName>
    </recommendedName>
</protein>
<dbReference type="InterPro" id="IPR024079">
    <property type="entry name" value="MetalloPept_cat_dom_sf"/>
</dbReference>